<feature type="region of interest" description="Disordered" evidence="1">
    <location>
        <begin position="152"/>
        <end position="176"/>
    </location>
</feature>
<evidence type="ECO:0000313" key="3">
    <source>
        <dbReference type="Proteomes" id="UP001249851"/>
    </source>
</evidence>
<evidence type="ECO:0000256" key="1">
    <source>
        <dbReference type="SAM" id="MobiDB-lite"/>
    </source>
</evidence>
<comment type="caution">
    <text evidence="2">The sequence shown here is derived from an EMBL/GenBank/DDBJ whole genome shotgun (WGS) entry which is preliminary data.</text>
</comment>
<evidence type="ECO:0000313" key="2">
    <source>
        <dbReference type="EMBL" id="KAK2551131.1"/>
    </source>
</evidence>
<proteinExistence type="predicted"/>
<dbReference type="EMBL" id="JARQWQ010000101">
    <property type="protein sequence ID" value="KAK2551131.1"/>
    <property type="molecule type" value="Genomic_DNA"/>
</dbReference>
<feature type="region of interest" description="Disordered" evidence="1">
    <location>
        <begin position="73"/>
        <end position="101"/>
    </location>
</feature>
<name>A0AAD9UV53_ACRCE</name>
<feature type="compositionally biased region" description="Polar residues" evidence="1">
    <location>
        <begin position="159"/>
        <end position="168"/>
    </location>
</feature>
<reference evidence="2" key="2">
    <citation type="journal article" date="2023" name="Science">
        <title>Genomic signatures of disease resistance in endangered staghorn corals.</title>
        <authorList>
            <person name="Vollmer S.V."/>
            <person name="Selwyn J.D."/>
            <person name="Despard B.A."/>
            <person name="Roesel C.L."/>
        </authorList>
    </citation>
    <scope>NUCLEOTIDE SEQUENCE</scope>
    <source>
        <strain evidence="2">K2</strain>
    </source>
</reference>
<keyword evidence="3" id="KW-1185">Reference proteome</keyword>
<organism evidence="2 3">
    <name type="scientific">Acropora cervicornis</name>
    <name type="common">Staghorn coral</name>
    <dbReference type="NCBI Taxonomy" id="6130"/>
    <lineage>
        <taxon>Eukaryota</taxon>
        <taxon>Metazoa</taxon>
        <taxon>Cnidaria</taxon>
        <taxon>Anthozoa</taxon>
        <taxon>Hexacorallia</taxon>
        <taxon>Scleractinia</taxon>
        <taxon>Astrocoeniina</taxon>
        <taxon>Acroporidae</taxon>
        <taxon>Acropora</taxon>
    </lineage>
</organism>
<accession>A0AAD9UV53</accession>
<gene>
    <name evidence="2" type="ORF">P5673_028058</name>
</gene>
<dbReference type="Proteomes" id="UP001249851">
    <property type="component" value="Unassembled WGS sequence"/>
</dbReference>
<dbReference type="AlphaFoldDB" id="A0AAD9UV53"/>
<protein>
    <submittedName>
        <fullName evidence="2">Uncharacterized protein</fullName>
    </submittedName>
</protein>
<sequence length="176" mass="20486">MSNFLPSIENLRKSSLPAAKRIYSAMDYLEGARSSGGMVGKRRFTKESRKKAKKLRLCATEQKPLNKLERTKEYSQELNSRKEKAKLARERHLAHDNSHRKLRELGQREKRRFNELFSVYALQQGPSFRDSARVVKPKFPVLLNSSKSRVICREKTQNSHHPNLSPSNKLDRDQHD</sequence>
<reference evidence="2" key="1">
    <citation type="journal article" date="2023" name="G3 (Bethesda)">
        <title>Whole genome assembly and annotation of the endangered Caribbean coral Acropora cervicornis.</title>
        <authorList>
            <person name="Selwyn J.D."/>
            <person name="Vollmer S.V."/>
        </authorList>
    </citation>
    <scope>NUCLEOTIDE SEQUENCE</scope>
    <source>
        <strain evidence="2">K2</strain>
    </source>
</reference>